<sequence length="144" mass="16545">MTIAQQITNEKYPLVLIVTPSYNQAQFLESTILSVLNQNYPNLEYIIIDGGSTDGSIEIIKRYQKYLAYWISEKDEGQADAINKGFEKSTGQILAWINSDDTYLPETLFRVAKHFQQHQKADLVFGNINFINEYDEITGELRLT</sequence>
<dbReference type="InterPro" id="IPR001173">
    <property type="entry name" value="Glyco_trans_2-like"/>
</dbReference>
<dbReference type="AlphaFoldDB" id="X0WG89"/>
<reference evidence="2" key="1">
    <citation type="journal article" date="2014" name="Front. Microbiol.">
        <title>High frequency of phylogenetically diverse reductive dehalogenase-homologous genes in deep subseafloor sedimentary metagenomes.</title>
        <authorList>
            <person name="Kawai M."/>
            <person name="Futagami T."/>
            <person name="Toyoda A."/>
            <person name="Takaki Y."/>
            <person name="Nishi S."/>
            <person name="Hori S."/>
            <person name="Arai W."/>
            <person name="Tsubouchi T."/>
            <person name="Morono Y."/>
            <person name="Uchiyama I."/>
            <person name="Ito T."/>
            <person name="Fujiyama A."/>
            <person name="Inagaki F."/>
            <person name="Takami H."/>
        </authorList>
    </citation>
    <scope>NUCLEOTIDE SEQUENCE</scope>
    <source>
        <strain evidence="2">Expedition CK06-06</strain>
    </source>
</reference>
<dbReference type="InterPro" id="IPR029044">
    <property type="entry name" value="Nucleotide-diphossugar_trans"/>
</dbReference>
<dbReference type="SUPFAM" id="SSF53448">
    <property type="entry name" value="Nucleotide-diphospho-sugar transferases"/>
    <property type="match status" value="1"/>
</dbReference>
<accession>X0WG89</accession>
<gene>
    <name evidence="2" type="ORF">S01H1_66286</name>
</gene>
<evidence type="ECO:0000259" key="1">
    <source>
        <dbReference type="Pfam" id="PF00535"/>
    </source>
</evidence>
<comment type="caution">
    <text evidence="2">The sequence shown here is derived from an EMBL/GenBank/DDBJ whole genome shotgun (WGS) entry which is preliminary data.</text>
</comment>
<dbReference type="CDD" id="cd06433">
    <property type="entry name" value="GT_2_WfgS_like"/>
    <property type="match status" value="1"/>
</dbReference>
<dbReference type="PANTHER" id="PTHR22916">
    <property type="entry name" value="GLYCOSYLTRANSFERASE"/>
    <property type="match status" value="1"/>
</dbReference>
<protein>
    <recommendedName>
        <fullName evidence="1">Glycosyltransferase 2-like domain-containing protein</fullName>
    </recommendedName>
</protein>
<feature type="domain" description="Glycosyltransferase 2-like" evidence="1">
    <location>
        <begin position="17"/>
        <end position="130"/>
    </location>
</feature>
<dbReference type="EMBL" id="BARS01043821">
    <property type="protein sequence ID" value="GAG29700.1"/>
    <property type="molecule type" value="Genomic_DNA"/>
</dbReference>
<dbReference type="Pfam" id="PF00535">
    <property type="entry name" value="Glycos_transf_2"/>
    <property type="match status" value="1"/>
</dbReference>
<proteinExistence type="predicted"/>
<name>X0WG89_9ZZZZ</name>
<feature type="non-terminal residue" evidence="2">
    <location>
        <position position="144"/>
    </location>
</feature>
<dbReference type="Gene3D" id="3.90.550.10">
    <property type="entry name" value="Spore Coat Polysaccharide Biosynthesis Protein SpsA, Chain A"/>
    <property type="match status" value="1"/>
</dbReference>
<evidence type="ECO:0000313" key="2">
    <source>
        <dbReference type="EMBL" id="GAG29700.1"/>
    </source>
</evidence>
<organism evidence="2">
    <name type="scientific">marine sediment metagenome</name>
    <dbReference type="NCBI Taxonomy" id="412755"/>
    <lineage>
        <taxon>unclassified sequences</taxon>
        <taxon>metagenomes</taxon>
        <taxon>ecological metagenomes</taxon>
    </lineage>
</organism>
<dbReference type="PANTHER" id="PTHR22916:SF65">
    <property type="entry name" value="SLR1065 PROTEIN"/>
    <property type="match status" value="1"/>
</dbReference>